<organism evidence="1">
    <name type="scientific">Pediococcus pentosaceus CGMCC 7049</name>
    <dbReference type="NCBI Taxonomy" id="1460385"/>
    <lineage>
        <taxon>Bacteria</taxon>
        <taxon>Bacillati</taxon>
        <taxon>Bacillota</taxon>
        <taxon>Bacilli</taxon>
        <taxon>Lactobacillales</taxon>
        <taxon>Lactobacillaceae</taxon>
        <taxon>Pediococcus</taxon>
    </lineage>
</organism>
<reference evidence="1" key="1">
    <citation type="submission" date="2014-02" db="EMBL/GenBank/DDBJ databases">
        <authorList>
            <person name="Zhao D."/>
            <person name="Dong X."/>
            <person name="Li Y."/>
            <person name="Lv L."/>
            <person name="Zhao D."/>
            <person name="Gao Y."/>
            <person name="Wang Y."/>
            <person name="Li Y."/>
        </authorList>
    </citation>
    <scope>NUCLEOTIDE SEQUENCE</scope>
    <source>
        <strain evidence="1">CGMCC 7049</strain>
    </source>
</reference>
<dbReference type="RefSeq" id="WP_349430922.1">
    <property type="nucleotide sequence ID" value="NZ_CP157400.1"/>
</dbReference>
<proteinExistence type="predicted"/>
<evidence type="ECO:0000313" key="1">
    <source>
        <dbReference type="EMBL" id="XBS08469.1"/>
    </source>
</evidence>
<reference evidence="1" key="2">
    <citation type="submission" date="2024-05" db="EMBL/GenBank/DDBJ databases">
        <authorList>
            <person name="Chen H."/>
        </authorList>
    </citation>
    <scope>NUCLEOTIDE SEQUENCE</scope>
    <source>
        <strain evidence="1">CGMCC 7049</strain>
    </source>
</reference>
<dbReference type="EMBL" id="CP157400">
    <property type="protein sequence ID" value="XBS08469.1"/>
    <property type="molecule type" value="Genomic_DNA"/>
</dbReference>
<gene>
    <name evidence="1" type="ORF">BB06_00485</name>
</gene>
<dbReference type="Pfam" id="PF09669">
    <property type="entry name" value="Phage_pRha"/>
    <property type="match status" value="1"/>
</dbReference>
<name>A0AAU7NLM7_PEDPE</name>
<dbReference type="InterPro" id="IPR014054">
    <property type="entry name" value="Phage_regulatory_Rha"/>
</dbReference>
<accession>A0AAU7NLM7</accession>
<protein>
    <submittedName>
        <fullName evidence="1">Rha family transcriptional regulator</fullName>
    </submittedName>
</protein>
<dbReference type="AlphaFoldDB" id="A0AAU7NLM7"/>
<sequence>MKLNIVFTETFSLYDEPFTTAEMIAEYAGIDRKSVNRAIRDHKGALERFGVLRFQIAKPKKKELKENESLNSRRGRPFKNYMLNEEQATLLITFLQNTPKVIDFKVELVRQFYAMKTELLQRQLVRTSGKAGRREMTDAIKESSVLSDKWYVYSNFTKLLYKTALGFDVSKLREARGVNKKATPLDFLNKAELDALNKRQNQITTLIDLGMDYQTIKNVLSNQGVIYQTTLKIPEKAGS</sequence>